<reference evidence="1 2" key="2">
    <citation type="journal article" date="2012" name="J. Bacteriol.">
        <title>Genome Sequences of Burkholderia sp. Strains CCGE1002 and H160, Isolated from Legume Nodules in Mexico and Brazil.</title>
        <authorList>
            <person name="Ormeno-Orrillo E."/>
            <person name="Rogel M.A."/>
            <person name="Chueire L.M."/>
            <person name="Tiedje J.M."/>
            <person name="Martinez-Romero E."/>
            <person name="Hungria M."/>
        </authorList>
    </citation>
    <scope>NUCLEOTIDE SEQUENCE [LARGE SCALE GENOMIC DNA]</scope>
    <source>
        <strain evidence="1 2">CCGE1002</strain>
    </source>
</reference>
<dbReference type="Proteomes" id="UP000002190">
    <property type="component" value="Chromosome 3"/>
</dbReference>
<dbReference type="GeneID" id="301098435"/>
<evidence type="ECO:0000313" key="2">
    <source>
        <dbReference type="Proteomes" id="UP000002190"/>
    </source>
</evidence>
<gene>
    <name evidence="1" type="ordered locus">BC1002_5738</name>
</gene>
<organism evidence="1 2">
    <name type="scientific">Paraburkholderia atlantica</name>
    <dbReference type="NCBI Taxonomy" id="2654982"/>
    <lineage>
        <taxon>Bacteria</taxon>
        <taxon>Pseudomonadati</taxon>
        <taxon>Pseudomonadota</taxon>
        <taxon>Betaproteobacteria</taxon>
        <taxon>Burkholderiales</taxon>
        <taxon>Burkholderiaceae</taxon>
        <taxon>Paraburkholderia</taxon>
    </lineage>
</organism>
<protein>
    <submittedName>
        <fullName evidence="1">Uncharacterized protein</fullName>
    </submittedName>
</protein>
<accession>D5WK86</accession>
<dbReference type="AlphaFoldDB" id="D5WK86"/>
<proteinExistence type="predicted"/>
<sequence>MRATIAQLIGTDLSRILPGTLRTDALGMVVWGQPGQLSLALYRGWHLPSADTLDT</sequence>
<dbReference type="RefSeq" id="WP_013093423.1">
    <property type="nucleotide sequence ID" value="NC_014119.1"/>
</dbReference>
<name>D5WK86_PARAM</name>
<dbReference type="EMBL" id="CP002015">
    <property type="protein sequence ID" value="ADG19632.1"/>
    <property type="molecule type" value="Genomic_DNA"/>
</dbReference>
<reference evidence="2" key="1">
    <citation type="submission" date="2010-04" db="EMBL/GenBank/DDBJ databases">
        <title>Complete sequence of chromosome 3 of Burkholderia sp. CCGE1002.</title>
        <authorList>
            <consortium name="US DOE Joint Genome Institute"/>
            <person name="Lucas S."/>
            <person name="Copeland A."/>
            <person name="Lapidus A."/>
            <person name="Cheng J.-F."/>
            <person name="Bruce D."/>
            <person name="Goodwin L."/>
            <person name="Pitluck S."/>
            <person name="Chertkov O."/>
            <person name="Detter J.C."/>
            <person name="Han C."/>
            <person name="Tapia R."/>
            <person name="Land M."/>
            <person name="Hauser L."/>
            <person name="Kyrpides N."/>
            <person name="Ovchinnikova G."/>
            <person name="Martinez-Romero E."/>
            <person name="Hernandez M.A.R."/>
            <person name="Tiedje J.M."/>
            <person name="Woyke T."/>
        </authorList>
    </citation>
    <scope>NUCLEOTIDE SEQUENCE [LARGE SCALE GENOMIC DNA]</scope>
    <source>
        <strain evidence="2">CCGE1002</strain>
    </source>
</reference>
<dbReference type="KEGG" id="bge:BC1002_5738"/>
<evidence type="ECO:0000313" key="1">
    <source>
        <dbReference type="EMBL" id="ADG19632.1"/>
    </source>
</evidence>
<dbReference type="HOGENOM" id="CLU_3023276_0_0_4"/>